<evidence type="ECO:0000313" key="3">
    <source>
        <dbReference type="Proteomes" id="UP001152888"/>
    </source>
</evidence>
<evidence type="ECO:0000313" key="2">
    <source>
        <dbReference type="EMBL" id="CAH1987507.1"/>
    </source>
</evidence>
<keyword evidence="3" id="KW-1185">Reference proteome</keyword>
<dbReference type="Proteomes" id="UP001152888">
    <property type="component" value="Unassembled WGS sequence"/>
</dbReference>
<dbReference type="EMBL" id="CAKOFQ010007020">
    <property type="protein sequence ID" value="CAH1987507.1"/>
    <property type="molecule type" value="Genomic_DNA"/>
</dbReference>
<accession>A0A9P0LAN9</accession>
<organism evidence="2 3">
    <name type="scientific">Acanthoscelides obtectus</name>
    <name type="common">Bean weevil</name>
    <name type="synonym">Bruchus obtectus</name>
    <dbReference type="NCBI Taxonomy" id="200917"/>
    <lineage>
        <taxon>Eukaryota</taxon>
        <taxon>Metazoa</taxon>
        <taxon>Ecdysozoa</taxon>
        <taxon>Arthropoda</taxon>
        <taxon>Hexapoda</taxon>
        <taxon>Insecta</taxon>
        <taxon>Pterygota</taxon>
        <taxon>Neoptera</taxon>
        <taxon>Endopterygota</taxon>
        <taxon>Coleoptera</taxon>
        <taxon>Polyphaga</taxon>
        <taxon>Cucujiformia</taxon>
        <taxon>Chrysomeloidea</taxon>
        <taxon>Chrysomelidae</taxon>
        <taxon>Bruchinae</taxon>
        <taxon>Bruchini</taxon>
        <taxon>Acanthoscelides</taxon>
    </lineage>
</organism>
<dbReference type="OrthoDB" id="6777657at2759"/>
<dbReference type="AlphaFoldDB" id="A0A9P0LAN9"/>
<gene>
    <name evidence="2" type="ORF">ACAOBT_LOCUS17885</name>
</gene>
<sequence>MQKIHQLESNDSDDDNIPLSVLKKAIEENKEPSISPKSVCPIKNIDLQHEVPPGPREQTPDQPEAVDPSDSNNHDPTYIQTCNFKNCKQEIFAACHRCPALLCWDHFNNNSDCKYHDDIYSSDSENGRDKAEIERDRLAARYAVDGVQREVPFAKTKKGKRQ</sequence>
<protein>
    <submittedName>
        <fullName evidence="2">Uncharacterized protein</fullName>
    </submittedName>
</protein>
<proteinExistence type="predicted"/>
<name>A0A9P0LAN9_ACAOB</name>
<feature type="region of interest" description="Disordered" evidence="1">
    <location>
        <begin position="27"/>
        <end position="75"/>
    </location>
</feature>
<evidence type="ECO:0000256" key="1">
    <source>
        <dbReference type="SAM" id="MobiDB-lite"/>
    </source>
</evidence>
<reference evidence="2" key="1">
    <citation type="submission" date="2022-03" db="EMBL/GenBank/DDBJ databases">
        <authorList>
            <person name="Sayadi A."/>
        </authorList>
    </citation>
    <scope>NUCLEOTIDE SEQUENCE</scope>
</reference>
<feature type="region of interest" description="Disordered" evidence="1">
    <location>
        <begin position="1"/>
        <end position="20"/>
    </location>
</feature>
<comment type="caution">
    <text evidence="2">The sequence shown here is derived from an EMBL/GenBank/DDBJ whole genome shotgun (WGS) entry which is preliminary data.</text>
</comment>